<name>A0A9Q3V9F7_CLOBO</name>
<gene>
    <name evidence="2" type="ORF">G8S53_06300</name>
</gene>
<evidence type="ECO:0000313" key="3">
    <source>
        <dbReference type="Proteomes" id="UP000813637"/>
    </source>
</evidence>
<evidence type="ECO:0000256" key="1">
    <source>
        <dbReference type="SAM" id="MobiDB-lite"/>
    </source>
</evidence>
<dbReference type="RefSeq" id="WP_231147842.1">
    <property type="nucleotide sequence ID" value="NZ_JAAMYB010000004.1"/>
</dbReference>
<accession>A0A9Q3V9F7</accession>
<evidence type="ECO:0000313" key="2">
    <source>
        <dbReference type="EMBL" id="MCD3194900.1"/>
    </source>
</evidence>
<dbReference type="AlphaFoldDB" id="A0A9Q3V9F7"/>
<feature type="region of interest" description="Disordered" evidence="1">
    <location>
        <begin position="286"/>
        <end position="325"/>
    </location>
</feature>
<proteinExistence type="predicted"/>
<dbReference type="Proteomes" id="UP000813637">
    <property type="component" value="Unassembled WGS sequence"/>
</dbReference>
<reference evidence="2" key="2">
    <citation type="journal article" date="2021" name="Microorganisms">
        <title>Extensive Genome Exploration of Clostridium botulinum Group III Field Strains.</title>
        <authorList>
            <person name="Fillo S."/>
            <person name="Giordani F."/>
            <person name="Tonon E."/>
            <person name="Drigo I."/>
            <person name="Anselmo A."/>
            <person name="Fortunato A."/>
            <person name="Lista F."/>
            <person name="Bano L."/>
        </authorList>
    </citation>
    <scope>NUCLEOTIDE SEQUENCE</scope>
    <source>
        <strain evidence="2">IZSVe-TV_9877_3_12</strain>
    </source>
</reference>
<sequence>MANMNNQELRQGMNKIEVVGVIKESKLNRGSNSKGNYINGSFIVKSGEFSEVEVNVFVNEKNAKGDIKKVYQTLEAIMDKQYKTIADGVSEEEATKVRVWGSNDFVPHFSENLYVSKQDGEVKSIIKIDLGFGNVTINDKITPKDYKAKFDVEVYVDKTRDEMEMVNGMQQNTGRLIIEGWTPVYGGSVIPLNIVAGVIEDEEGTLDFANQLRGAVYQGMTLSLWGNIDYQQIIEEVKKGGGLGRAKVETKKKYIHDLVAVGGDIVSDINKVFDVELIKQARVERENKKQEVLQKGSDRTNKGKGLGSSFASNGQTSKKATVSPF</sequence>
<comment type="caution">
    <text evidence="2">The sequence shown here is derived from an EMBL/GenBank/DDBJ whole genome shotgun (WGS) entry which is preliminary data.</text>
</comment>
<dbReference type="EMBL" id="JAAMYB010000004">
    <property type="protein sequence ID" value="MCD3194900.1"/>
    <property type="molecule type" value="Genomic_DNA"/>
</dbReference>
<reference evidence="2" key="1">
    <citation type="submission" date="2020-02" db="EMBL/GenBank/DDBJ databases">
        <authorList>
            <person name="Fillo S."/>
            <person name="Giordani F."/>
            <person name="Tonon E."/>
            <person name="Drigo I."/>
            <person name="Anselmo A."/>
            <person name="Fortunato A."/>
            <person name="Bano L."/>
            <person name="Lista F."/>
        </authorList>
    </citation>
    <scope>NUCLEOTIDE SEQUENCE</scope>
    <source>
        <strain evidence="2">IZSVe-TV_9877_3_12</strain>
    </source>
</reference>
<protein>
    <submittedName>
        <fullName evidence="2">Uncharacterized protein</fullName>
    </submittedName>
</protein>
<feature type="compositionally biased region" description="Basic and acidic residues" evidence="1">
    <location>
        <begin position="286"/>
        <end position="301"/>
    </location>
</feature>
<organism evidence="2 3">
    <name type="scientific">Clostridium botulinum C</name>
    <dbReference type="NCBI Taxonomy" id="36828"/>
    <lineage>
        <taxon>Bacteria</taxon>
        <taxon>Bacillati</taxon>
        <taxon>Bacillota</taxon>
        <taxon>Clostridia</taxon>
        <taxon>Eubacteriales</taxon>
        <taxon>Clostridiaceae</taxon>
        <taxon>Clostridium</taxon>
    </lineage>
</organism>
<feature type="compositionally biased region" description="Polar residues" evidence="1">
    <location>
        <begin position="309"/>
        <end position="325"/>
    </location>
</feature>